<dbReference type="GO" id="GO:0005886">
    <property type="term" value="C:plasma membrane"/>
    <property type="evidence" value="ECO:0007669"/>
    <property type="project" value="UniProtKB-SubCell"/>
</dbReference>
<feature type="transmembrane region" description="Helical" evidence="8">
    <location>
        <begin position="406"/>
        <end position="426"/>
    </location>
</feature>
<evidence type="ECO:0000256" key="8">
    <source>
        <dbReference type="SAM" id="Phobius"/>
    </source>
</evidence>
<evidence type="ECO:0000256" key="4">
    <source>
        <dbReference type="ARBA" id="ARBA00022692"/>
    </source>
</evidence>
<comment type="caution">
    <text evidence="10">The sequence shown here is derived from an EMBL/GenBank/DDBJ whole genome shotgun (WGS) entry which is preliminary data.</text>
</comment>
<gene>
    <name evidence="10" type="ORF">C4520_04715</name>
</gene>
<protein>
    <submittedName>
        <fullName evidence="10">Na+/H+ antiporter subunit D</fullName>
    </submittedName>
</protein>
<dbReference type="PRINTS" id="PR01434">
    <property type="entry name" value="NADHDHGNASE5"/>
</dbReference>
<evidence type="ECO:0000256" key="3">
    <source>
        <dbReference type="ARBA" id="ARBA00022475"/>
    </source>
</evidence>
<proteinExistence type="inferred from homology"/>
<organism evidence="10 11">
    <name type="scientific">Abyssobacteria bacterium (strain SURF_5)</name>
    <dbReference type="NCBI Taxonomy" id="2093360"/>
    <lineage>
        <taxon>Bacteria</taxon>
        <taxon>Pseudomonadati</taxon>
        <taxon>Candidatus Hydrogenedentota</taxon>
        <taxon>Candidatus Abyssobacteria</taxon>
    </lineage>
</organism>
<feature type="transmembrane region" description="Helical" evidence="8">
    <location>
        <begin position="241"/>
        <end position="264"/>
    </location>
</feature>
<evidence type="ECO:0000313" key="10">
    <source>
        <dbReference type="EMBL" id="RJP24195.1"/>
    </source>
</evidence>
<evidence type="ECO:0000256" key="2">
    <source>
        <dbReference type="ARBA" id="ARBA00005346"/>
    </source>
</evidence>
<dbReference type="EMBL" id="QZKU01000039">
    <property type="protein sequence ID" value="RJP24195.1"/>
    <property type="molecule type" value="Genomic_DNA"/>
</dbReference>
<feature type="domain" description="NADH:quinone oxidoreductase/Mrp antiporter transmembrane" evidence="9">
    <location>
        <begin position="127"/>
        <end position="416"/>
    </location>
</feature>
<feature type="transmembrane region" description="Helical" evidence="8">
    <location>
        <begin position="6"/>
        <end position="24"/>
    </location>
</feature>
<reference evidence="10 11" key="1">
    <citation type="journal article" date="2017" name="ISME J.">
        <title>Energy and carbon metabolisms in a deep terrestrial subsurface fluid microbial community.</title>
        <authorList>
            <person name="Momper L."/>
            <person name="Jungbluth S.P."/>
            <person name="Lee M.D."/>
            <person name="Amend J.P."/>
        </authorList>
    </citation>
    <scope>NUCLEOTIDE SEQUENCE [LARGE SCALE GENOMIC DNA]</scope>
    <source>
        <strain evidence="10">SURF_5</strain>
    </source>
</reference>
<comment type="subcellular location">
    <subcellularLocation>
        <location evidence="1">Cell membrane</location>
        <topology evidence="1">Multi-pass membrane protein</topology>
    </subcellularLocation>
    <subcellularLocation>
        <location evidence="7">Membrane</location>
        <topology evidence="7">Multi-pass membrane protein</topology>
    </subcellularLocation>
</comment>
<keyword evidence="4 7" id="KW-0812">Transmembrane</keyword>
<feature type="transmembrane region" description="Helical" evidence="8">
    <location>
        <begin position="327"/>
        <end position="347"/>
    </location>
</feature>
<feature type="transmembrane region" description="Helical" evidence="8">
    <location>
        <begin position="107"/>
        <end position="126"/>
    </location>
</feature>
<sequence>MKLFLIAPLLIPFVTAIVLLLFWARRRLQRIVNVIGATALFGSSILLLLVVRKDGIQAVQMGGWPAPFGITLVADLFASIMVVMAGLIGFSVAIYSLSLMDQPRESFGYYPLLHVLLMGVCGSFLTGDMFNMYVWFEVMLISSFVLMELGGERAQLEGALKYVTLNLMSSALFLSGVGILYGMAGTLNMADLARQLPTVTSPGLITTVAMLFLLAFGIKAAIFPLFFWLPASYHTPPPAVSALFAGLLTKVGVYALVRVFTLLFVQEVGVTHRLILIISGLTMASGVLGAVAHNEFRRILSFHIVSQIGYMIMGLGLFTHLGLTGSVFYIFHHIVVKTNLFLVSGVVHRMRGTYDLKSLGSLSRISPGLSALFLIPAFSLAGAPPLSGFWAKLILLQAGVETEDYAIVVVALAVGFLTLYSMTKIWNEAFWKSEPQPQQASQPLRPASIFVMYSPIILLALITILIGLATQPFLALSSRAAEQLLDSSGYIEAVLREDR</sequence>
<dbReference type="AlphaFoldDB" id="A0A3A4P039"/>
<feature type="transmembrane region" description="Helical" evidence="8">
    <location>
        <begin position="204"/>
        <end position="229"/>
    </location>
</feature>
<dbReference type="Pfam" id="PF00361">
    <property type="entry name" value="Proton_antipo_M"/>
    <property type="match status" value="1"/>
</dbReference>
<dbReference type="InterPro" id="IPR001750">
    <property type="entry name" value="ND/Mrp_TM"/>
</dbReference>
<feature type="transmembrane region" description="Helical" evidence="8">
    <location>
        <begin position="270"/>
        <end position="292"/>
    </location>
</feature>
<feature type="transmembrane region" description="Helical" evidence="8">
    <location>
        <begin position="70"/>
        <end position="95"/>
    </location>
</feature>
<evidence type="ECO:0000256" key="7">
    <source>
        <dbReference type="RuleBase" id="RU000320"/>
    </source>
</evidence>
<comment type="similarity">
    <text evidence="2">Belongs to the CPA3 antiporters (TC 2.A.63) subunit D family.</text>
</comment>
<feature type="transmembrane region" description="Helical" evidence="8">
    <location>
        <begin position="447"/>
        <end position="469"/>
    </location>
</feature>
<accession>A0A3A4P039</accession>
<feature type="transmembrane region" description="Helical" evidence="8">
    <location>
        <begin position="31"/>
        <end position="50"/>
    </location>
</feature>
<dbReference type="InterPro" id="IPR050586">
    <property type="entry name" value="CPA3_Na-H_Antiporter_D"/>
</dbReference>
<dbReference type="PANTHER" id="PTHR42703">
    <property type="entry name" value="NADH DEHYDROGENASE"/>
    <property type="match status" value="1"/>
</dbReference>
<evidence type="ECO:0000259" key="9">
    <source>
        <dbReference type="Pfam" id="PF00361"/>
    </source>
</evidence>
<dbReference type="Proteomes" id="UP000265882">
    <property type="component" value="Unassembled WGS sequence"/>
</dbReference>
<keyword evidence="6 8" id="KW-0472">Membrane</keyword>
<evidence type="ECO:0000256" key="1">
    <source>
        <dbReference type="ARBA" id="ARBA00004651"/>
    </source>
</evidence>
<feature type="transmembrane region" description="Helical" evidence="8">
    <location>
        <begin position="132"/>
        <end position="150"/>
    </location>
</feature>
<dbReference type="PANTHER" id="PTHR42703:SF1">
    <property type="entry name" value="NA(+)_H(+) ANTIPORTER SUBUNIT D1"/>
    <property type="match status" value="1"/>
</dbReference>
<evidence type="ECO:0000256" key="5">
    <source>
        <dbReference type="ARBA" id="ARBA00022989"/>
    </source>
</evidence>
<name>A0A3A4P039_ABYX5</name>
<feature type="transmembrane region" description="Helical" evidence="8">
    <location>
        <begin position="368"/>
        <end position="386"/>
    </location>
</feature>
<dbReference type="NCBIfam" id="NF009306">
    <property type="entry name" value="PRK12663.1"/>
    <property type="match status" value="1"/>
</dbReference>
<evidence type="ECO:0000256" key="6">
    <source>
        <dbReference type="ARBA" id="ARBA00023136"/>
    </source>
</evidence>
<feature type="transmembrane region" description="Helical" evidence="8">
    <location>
        <begin position="299"/>
        <end position="321"/>
    </location>
</feature>
<feature type="transmembrane region" description="Helical" evidence="8">
    <location>
        <begin position="162"/>
        <end position="184"/>
    </location>
</feature>
<evidence type="ECO:0000313" key="11">
    <source>
        <dbReference type="Proteomes" id="UP000265882"/>
    </source>
</evidence>
<keyword evidence="3" id="KW-1003">Cell membrane</keyword>
<keyword evidence="5 8" id="KW-1133">Transmembrane helix</keyword>